<evidence type="ECO:0000256" key="2">
    <source>
        <dbReference type="ARBA" id="ARBA00023315"/>
    </source>
</evidence>
<dbReference type="EMBL" id="FNKH01000002">
    <property type="protein sequence ID" value="SDQ93770.1"/>
    <property type="molecule type" value="Genomic_DNA"/>
</dbReference>
<dbReference type="RefSeq" id="WP_074701261.1">
    <property type="nucleotide sequence ID" value="NZ_CP018863.1"/>
</dbReference>
<dbReference type="GO" id="GO:0016747">
    <property type="term" value="F:acyltransferase activity, transferring groups other than amino-acyl groups"/>
    <property type="evidence" value="ECO:0007669"/>
    <property type="project" value="InterPro"/>
</dbReference>
<reference evidence="4 5" key="1">
    <citation type="submission" date="2016-10" db="EMBL/GenBank/DDBJ databases">
        <authorList>
            <person name="de Groot N.N."/>
        </authorList>
    </citation>
    <scope>NUCLEOTIDE SEQUENCE [LARGE SCALE GENOMIC DNA]</scope>
    <source>
        <strain evidence="4 5">DSM 20117</strain>
    </source>
</reference>
<sequence length="366" mass="40818">MSTTSITIQPIRIPESLETSDAEDFVASSELANLVTGQLWGNNDLWVSPAVRLEGARANDYEQSLLWAAKDGDRHVGRAVLEMTKRDNLHSAFVYVMVHPGFRRQGIARELLWTAEASARDHGRRVLQSYSEHRAGFDPEAADVLRAKTGTGSLPGSSAAVCFARSHGYELEQVERFSVLALPADDARIESLESQAAAKAAEYRLVVWEDVCPEEFVDQYALLRQRMSTDVPLGEIDYQEEAWDRARVRQGEEELRRKGGHSLVIAALQLASGELAGHTFLDYYPEKPDVIYQEDTLVLRAHRGHSLGMLMKAHNLLRVGRIWPEGQRLLTWNAAENEHMLAINDALGFVPAGYEAAWQKRLGASA</sequence>
<dbReference type="SUPFAM" id="SSF55729">
    <property type="entry name" value="Acyl-CoA N-acyltransferases (Nat)"/>
    <property type="match status" value="1"/>
</dbReference>
<dbReference type="PROSITE" id="PS51186">
    <property type="entry name" value="GNAT"/>
    <property type="match status" value="1"/>
</dbReference>
<gene>
    <name evidence="4" type="ORF">SAMN04489742_3156</name>
</gene>
<name>A0A1H1EYL0_9MICC</name>
<evidence type="ECO:0000259" key="3">
    <source>
        <dbReference type="PROSITE" id="PS51186"/>
    </source>
</evidence>
<accession>A0A1H1EYL0</accession>
<dbReference type="Proteomes" id="UP000181917">
    <property type="component" value="Unassembled WGS sequence"/>
</dbReference>
<keyword evidence="2" id="KW-0012">Acyltransferase</keyword>
<protein>
    <submittedName>
        <fullName evidence="4">Acetyltransferase (GNAT) family protein</fullName>
    </submittedName>
</protein>
<dbReference type="InterPro" id="IPR050832">
    <property type="entry name" value="Bact_Acetyltransf"/>
</dbReference>
<dbReference type="AlphaFoldDB" id="A0A1H1EYL0"/>
<evidence type="ECO:0000313" key="4">
    <source>
        <dbReference type="EMBL" id="SDQ93770.1"/>
    </source>
</evidence>
<proteinExistence type="predicted"/>
<feature type="domain" description="N-acetyltransferase" evidence="3">
    <location>
        <begin position="11"/>
        <end position="185"/>
    </location>
</feature>
<organism evidence="4 5">
    <name type="scientific">Crystallibacter crystallopoietes</name>
    <dbReference type="NCBI Taxonomy" id="37928"/>
    <lineage>
        <taxon>Bacteria</taxon>
        <taxon>Bacillati</taxon>
        <taxon>Actinomycetota</taxon>
        <taxon>Actinomycetes</taxon>
        <taxon>Micrococcales</taxon>
        <taxon>Micrococcaceae</taxon>
        <taxon>Crystallibacter</taxon>
    </lineage>
</organism>
<dbReference type="CDD" id="cd04301">
    <property type="entry name" value="NAT_SF"/>
    <property type="match status" value="1"/>
</dbReference>
<evidence type="ECO:0000256" key="1">
    <source>
        <dbReference type="ARBA" id="ARBA00022679"/>
    </source>
</evidence>
<dbReference type="InterPro" id="IPR016181">
    <property type="entry name" value="Acyl_CoA_acyltransferase"/>
</dbReference>
<dbReference type="OrthoDB" id="4119890at2"/>
<keyword evidence="5" id="KW-1185">Reference proteome</keyword>
<dbReference type="InterPro" id="IPR000182">
    <property type="entry name" value="GNAT_dom"/>
</dbReference>
<dbReference type="PANTHER" id="PTHR43877">
    <property type="entry name" value="AMINOALKYLPHOSPHONATE N-ACETYLTRANSFERASE-RELATED-RELATED"/>
    <property type="match status" value="1"/>
</dbReference>
<dbReference type="STRING" id="37928.SAMN04489742_3156"/>
<dbReference type="Gene3D" id="3.40.630.30">
    <property type="match status" value="1"/>
</dbReference>
<dbReference type="Pfam" id="PF00583">
    <property type="entry name" value="Acetyltransf_1"/>
    <property type="match status" value="1"/>
</dbReference>
<dbReference type="KEGG" id="acry:AC20117_01695"/>
<evidence type="ECO:0000313" key="5">
    <source>
        <dbReference type="Proteomes" id="UP000181917"/>
    </source>
</evidence>
<keyword evidence="1 4" id="KW-0808">Transferase</keyword>